<organism evidence="7 8">
    <name type="scientific">candidate division WOR-1 bacterium RIFOXYB2_FULL_48_7</name>
    <dbReference type="NCBI Taxonomy" id="1802583"/>
    <lineage>
        <taxon>Bacteria</taxon>
        <taxon>Bacillati</taxon>
        <taxon>Saganbacteria</taxon>
    </lineage>
</organism>
<comment type="similarity">
    <text evidence="6">Belongs to the bacterial ribosomal protein bS20 family.</text>
</comment>
<evidence type="ECO:0000256" key="5">
    <source>
        <dbReference type="ARBA" id="ARBA00035136"/>
    </source>
</evidence>
<dbReference type="GO" id="GO:0019843">
    <property type="term" value="F:rRNA binding"/>
    <property type="evidence" value="ECO:0007669"/>
    <property type="project" value="UniProtKB-UniRule"/>
</dbReference>
<keyword evidence="3 6" id="KW-0689">Ribosomal protein</keyword>
<keyword evidence="2 6" id="KW-0694">RNA-binding</keyword>
<dbReference type="HAMAP" id="MF_00500">
    <property type="entry name" value="Ribosomal_bS20"/>
    <property type="match status" value="1"/>
</dbReference>
<dbReference type="SUPFAM" id="SSF46992">
    <property type="entry name" value="Ribosomal protein S20"/>
    <property type="match status" value="1"/>
</dbReference>
<evidence type="ECO:0000256" key="4">
    <source>
        <dbReference type="ARBA" id="ARBA00023274"/>
    </source>
</evidence>
<evidence type="ECO:0000256" key="6">
    <source>
        <dbReference type="HAMAP-Rule" id="MF_00500"/>
    </source>
</evidence>
<name>A0A1F4TR43_UNCSA</name>
<evidence type="ECO:0000256" key="1">
    <source>
        <dbReference type="ARBA" id="ARBA00022730"/>
    </source>
</evidence>
<dbReference type="Proteomes" id="UP000178951">
    <property type="component" value="Unassembled WGS sequence"/>
</dbReference>
<evidence type="ECO:0000256" key="3">
    <source>
        <dbReference type="ARBA" id="ARBA00022980"/>
    </source>
</evidence>
<reference evidence="7 8" key="1">
    <citation type="journal article" date="2016" name="Nat. Commun.">
        <title>Thousands of microbial genomes shed light on interconnected biogeochemical processes in an aquifer system.</title>
        <authorList>
            <person name="Anantharaman K."/>
            <person name="Brown C.T."/>
            <person name="Hug L.A."/>
            <person name="Sharon I."/>
            <person name="Castelle C.J."/>
            <person name="Probst A.J."/>
            <person name="Thomas B.C."/>
            <person name="Singh A."/>
            <person name="Wilkins M.J."/>
            <person name="Karaoz U."/>
            <person name="Brodie E.L."/>
            <person name="Williams K.H."/>
            <person name="Hubbard S.S."/>
            <person name="Banfield J.F."/>
        </authorList>
    </citation>
    <scope>NUCLEOTIDE SEQUENCE [LARGE SCALE GENOMIC DNA]</scope>
</reference>
<sequence>MAEKKVKKTARKGIKNVRKSKKRHLRNLKEKTLLKKLVKETRKAIAAKTADVKEKIQKAISFFDKLAQRKIIHANKAARLKSRIIKAFNKVK</sequence>
<dbReference type="EMBL" id="MEUF01000041">
    <property type="protein sequence ID" value="OGC34523.1"/>
    <property type="molecule type" value="Genomic_DNA"/>
</dbReference>
<dbReference type="GO" id="GO:0006412">
    <property type="term" value="P:translation"/>
    <property type="evidence" value="ECO:0007669"/>
    <property type="project" value="UniProtKB-UniRule"/>
</dbReference>
<accession>A0A1F4TR43</accession>
<keyword evidence="1 6" id="KW-0699">rRNA-binding</keyword>
<proteinExistence type="inferred from homology"/>
<dbReference type="NCBIfam" id="TIGR00029">
    <property type="entry name" value="S20"/>
    <property type="match status" value="1"/>
</dbReference>
<dbReference type="STRING" id="1802583.A2311_05615"/>
<keyword evidence="4 6" id="KW-0687">Ribonucleoprotein</keyword>
<dbReference type="AlphaFoldDB" id="A0A1F4TR43"/>
<gene>
    <name evidence="6" type="primary">rpsT</name>
    <name evidence="7" type="ORF">A2311_05615</name>
</gene>
<protein>
    <recommendedName>
        <fullName evidence="5 6">Small ribosomal subunit protein bS20</fullName>
    </recommendedName>
</protein>
<comment type="function">
    <text evidence="6">Binds directly to 16S ribosomal RNA.</text>
</comment>
<dbReference type="GO" id="GO:1990904">
    <property type="term" value="C:ribonucleoprotein complex"/>
    <property type="evidence" value="ECO:0007669"/>
    <property type="project" value="UniProtKB-KW"/>
</dbReference>
<comment type="caution">
    <text evidence="7">The sequence shown here is derived from an EMBL/GenBank/DDBJ whole genome shotgun (WGS) entry which is preliminary data.</text>
</comment>
<dbReference type="GO" id="GO:0005840">
    <property type="term" value="C:ribosome"/>
    <property type="evidence" value="ECO:0007669"/>
    <property type="project" value="UniProtKB-KW"/>
</dbReference>
<dbReference type="Gene3D" id="1.20.58.110">
    <property type="entry name" value="Ribosomal protein S20"/>
    <property type="match status" value="1"/>
</dbReference>
<evidence type="ECO:0000313" key="7">
    <source>
        <dbReference type="EMBL" id="OGC34523.1"/>
    </source>
</evidence>
<dbReference type="Pfam" id="PF01649">
    <property type="entry name" value="Ribosomal_S20p"/>
    <property type="match status" value="1"/>
</dbReference>
<evidence type="ECO:0000313" key="8">
    <source>
        <dbReference type="Proteomes" id="UP000178951"/>
    </source>
</evidence>
<dbReference type="InterPro" id="IPR002583">
    <property type="entry name" value="Ribosomal_bS20"/>
</dbReference>
<evidence type="ECO:0000256" key="2">
    <source>
        <dbReference type="ARBA" id="ARBA00022884"/>
    </source>
</evidence>
<dbReference type="InterPro" id="IPR036510">
    <property type="entry name" value="Ribosomal_bS20_sf"/>
</dbReference>
<dbReference type="GO" id="GO:0003735">
    <property type="term" value="F:structural constituent of ribosome"/>
    <property type="evidence" value="ECO:0007669"/>
    <property type="project" value="InterPro"/>
</dbReference>